<evidence type="ECO:0000256" key="1">
    <source>
        <dbReference type="SAM" id="MobiDB-lite"/>
    </source>
</evidence>
<reference evidence="3" key="1">
    <citation type="journal article" date="2019" name="Int. J. Syst. Evol. Microbiol.">
        <title>The Global Catalogue of Microorganisms (GCM) 10K type strain sequencing project: providing services to taxonomists for standard genome sequencing and annotation.</title>
        <authorList>
            <consortium name="The Broad Institute Genomics Platform"/>
            <consortium name="The Broad Institute Genome Sequencing Center for Infectious Disease"/>
            <person name="Wu L."/>
            <person name="Ma J."/>
        </authorList>
    </citation>
    <scope>NUCLEOTIDE SEQUENCE [LARGE SCALE GENOMIC DNA]</scope>
    <source>
        <strain evidence="3">JCM 17543</strain>
    </source>
</reference>
<organism evidence="2 3">
    <name type="scientific">Sphingomonas limnosediminicola</name>
    <dbReference type="NCBI Taxonomy" id="940133"/>
    <lineage>
        <taxon>Bacteria</taxon>
        <taxon>Pseudomonadati</taxon>
        <taxon>Pseudomonadota</taxon>
        <taxon>Alphaproteobacteria</taxon>
        <taxon>Sphingomonadales</taxon>
        <taxon>Sphingomonadaceae</taxon>
        <taxon>Sphingomonas</taxon>
    </lineage>
</organism>
<comment type="caution">
    <text evidence="2">The sequence shown here is derived from an EMBL/GenBank/DDBJ whole genome shotgun (WGS) entry which is preliminary data.</text>
</comment>
<protein>
    <recommendedName>
        <fullName evidence="4">Lipoprotein</fullName>
    </recommendedName>
</protein>
<keyword evidence="3" id="KW-1185">Reference proteome</keyword>
<dbReference type="Proteomes" id="UP001500827">
    <property type="component" value="Unassembled WGS sequence"/>
</dbReference>
<feature type="compositionally biased region" description="Basic and acidic residues" evidence="1">
    <location>
        <begin position="106"/>
        <end position="119"/>
    </location>
</feature>
<evidence type="ECO:0000313" key="3">
    <source>
        <dbReference type="Proteomes" id="UP001500827"/>
    </source>
</evidence>
<evidence type="ECO:0008006" key="4">
    <source>
        <dbReference type="Google" id="ProtNLM"/>
    </source>
</evidence>
<dbReference type="EMBL" id="BAABBM010000001">
    <property type="protein sequence ID" value="GAA3903034.1"/>
    <property type="molecule type" value="Genomic_DNA"/>
</dbReference>
<gene>
    <name evidence="2" type="ORF">GCM10022276_22160</name>
</gene>
<name>A0ABP7LJE3_9SPHN</name>
<evidence type="ECO:0000313" key="2">
    <source>
        <dbReference type="EMBL" id="GAA3903034.1"/>
    </source>
</evidence>
<accession>A0ABP7LJE3</accession>
<proteinExistence type="predicted"/>
<feature type="region of interest" description="Disordered" evidence="1">
    <location>
        <begin position="97"/>
        <end position="119"/>
    </location>
</feature>
<sequence length="119" mass="13103">MDQTLTYAASGFAGAILLSACSATQTNVANSEATKTAAATEGAKVTDENLPINQRFHSLDEYLAWLQQYGAPADHAWYKEIGPGVYELQTGNFHPLDGEGQQQRTFTREELEKKFGFKK</sequence>